<feature type="region of interest" description="Disordered" evidence="1">
    <location>
        <begin position="454"/>
        <end position="473"/>
    </location>
</feature>
<sequence length="473" mass="53359">MGSSNRAVWRMLGFSSHRDSETVCSIPHPHLEGRTLYFMADPAHVLKNYRAQLLRSTCFYLSDVTVRQHNLPGNKIDINDVQAVLDHDSENDLKIANGLSAVHVKDGHFTKMKVSVAVQLFREAPPAIRYLIKQGKLPVEAETTAWFFDLLRKWHNLMSSRHPVLALSKADISKYEDAVGILHLAQDTVRNMKMGTTSHWKPSQAGLLISTSVVLSLSEELLNRYSYKYVLTGRLNQDCLENIFSVVRLKKPVPNAYDMKCALKLICVGQFLHTPKSTSYDIDDSLHLVDLLDPDFKTKPLDFRGDEEHLEDLFLEDISSVECDILAFFGGFLLKAVLKVAGNCNLCKEALLDDGNGSHNTLIDLKEYVKGASNLIRPSDSVMTVLVQYEERFKGFATADAILDLKAPFRSISRFLAENVDVRLGVCEQHEKKVEKLFLERYVRSRLRMHLRQQKAQSVEGHSSKTCAGVNLA</sequence>
<protein>
    <submittedName>
        <fullName evidence="2">Putative tick transposon</fullName>
    </submittedName>
</protein>
<accession>A0A147BN90</accession>
<reference evidence="2" key="1">
    <citation type="journal article" date="2018" name="PLoS Negl. Trop. Dis.">
        <title>Sialome diversity of ticks revealed by RNAseq of single tick salivary glands.</title>
        <authorList>
            <person name="Perner J."/>
            <person name="Kropackova S."/>
            <person name="Kopacek P."/>
            <person name="Ribeiro J.M."/>
        </authorList>
    </citation>
    <scope>NUCLEOTIDE SEQUENCE</scope>
    <source>
        <strain evidence="2">Siblings of single egg batch collected in Ceske Budejovice</strain>
        <tissue evidence="2">Salivary glands</tissue>
    </source>
</reference>
<evidence type="ECO:0000256" key="1">
    <source>
        <dbReference type="SAM" id="MobiDB-lite"/>
    </source>
</evidence>
<evidence type="ECO:0000313" key="2">
    <source>
        <dbReference type="EMBL" id="JAR92260.1"/>
    </source>
</evidence>
<dbReference type="EMBL" id="GEGO01003144">
    <property type="protein sequence ID" value="JAR92260.1"/>
    <property type="molecule type" value="Transcribed_RNA"/>
</dbReference>
<organism evidence="2">
    <name type="scientific">Ixodes ricinus</name>
    <name type="common">Common tick</name>
    <name type="synonym">Acarus ricinus</name>
    <dbReference type="NCBI Taxonomy" id="34613"/>
    <lineage>
        <taxon>Eukaryota</taxon>
        <taxon>Metazoa</taxon>
        <taxon>Ecdysozoa</taxon>
        <taxon>Arthropoda</taxon>
        <taxon>Chelicerata</taxon>
        <taxon>Arachnida</taxon>
        <taxon>Acari</taxon>
        <taxon>Parasitiformes</taxon>
        <taxon>Ixodida</taxon>
        <taxon>Ixodoidea</taxon>
        <taxon>Ixodidae</taxon>
        <taxon>Ixodinae</taxon>
        <taxon>Ixodes</taxon>
    </lineage>
</organism>
<feature type="compositionally biased region" description="Polar residues" evidence="1">
    <location>
        <begin position="454"/>
        <end position="466"/>
    </location>
</feature>
<proteinExistence type="predicted"/>
<name>A0A147BN90_IXORI</name>
<dbReference type="AlphaFoldDB" id="A0A147BN90"/>